<feature type="transmembrane region" description="Helical" evidence="6">
    <location>
        <begin position="55"/>
        <end position="76"/>
    </location>
</feature>
<feature type="transmembrane region" description="Helical" evidence="6">
    <location>
        <begin position="835"/>
        <end position="857"/>
    </location>
</feature>
<feature type="transmembrane region" description="Helical" evidence="6">
    <location>
        <begin position="864"/>
        <end position="884"/>
    </location>
</feature>
<keyword evidence="4 6" id="KW-1133">Transmembrane helix</keyword>
<accession>A0A2V3HTK8</accession>
<gene>
    <name evidence="7" type="ORF">CXX69_00475</name>
</gene>
<feature type="transmembrane region" description="Helical" evidence="6">
    <location>
        <begin position="390"/>
        <end position="408"/>
    </location>
</feature>
<evidence type="ECO:0008006" key="9">
    <source>
        <dbReference type="Google" id="ProtNLM"/>
    </source>
</evidence>
<feature type="transmembrane region" description="Helical" evidence="6">
    <location>
        <begin position="192"/>
        <end position="216"/>
    </location>
</feature>
<feature type="transmembrane region" description="Helical" evidence="6">
    <location>
        <begin position="741"/>
        <end position="757"/>
    </location>
</feature>
<feature type="transmembrane region" description="Helical" evidence="6">
    <location>
        <begin position="1146"/>
        <end position="1164"/>
    </location>
</feature>
<evidence type="ECO:0000313" key="7">
    <source>
        <dbReference type="EMBL" id="PXF22444.1"/>
    </source>
</evidence>
<name>A0A2V3HTK8_9ARCH</name>
<feature type="transmembrane region" description="Helical" evidence="6">
    <location>
        <begin position="21"/>
        <end position="43"/>
    </location>
</feature>
<sequence>MLGPVFDRWHSLSRGQRRTAIALLILIDANIGLLYGSGLLNQFDSISGGKIPNDMVWLLQAIESISGGFFLVKILFDDVAASWPRSIGIALSPLFILFIVGMTLDNLFKGLDDDVRITLDLISISTSTLTWSSTYLAIAVGLTLTYKVQRYGNFAQSELFMMGMYLSMVMVWSDYFFPLYDAPRDGTLAWSLLLWTVLAAFVLTGIAGIIIDRLVYRGFRKKETKPQVMMIASLGVALILRAIVYLRFGAGKKMFEPDADWRVPTLRWDIPTHKLRLNLGNRDLEEGQTYTHGPTIGECTEIDGALQPEVSGSTPLFDLYNAANDCVTEATTGYAYYKGAMPLVIFSSVLLLLILLRKTRLGRRMRAVADNPDLAASSGINVENIQMTSAFLSAGISGMGGAIFAMTLRFAPETAFTLLLPSFAIIVLGTIGSIPGVLVGSLIVGFVRALSSPVLIAIGQPLGRSNYTALDGVMPYIFLIAILMIMPSGIGAAYEKWKVDRLRRRAEEQPSKRLGGLLAISPLGALGAHNFQQRKNARGESMMIVSVGAYVFSRITRFISGNSFADGSCSNDCQASESSATNFEMVTGRTEGDFILEDSPFSLSDVPDPPDGLDATLHDQWLTDALSELNNSWLDLMNTELGLVDNLVSLGDALWPAVPLLVWIIAAFEGLYLLQGRDEDALRPATEFLNSLLAPVMQSRNSGSVAMTQALGLAKAPLDSFHTALYDSLDRFQSGFDRNQKYMLLAVLVIVLVSELPPFFGKALLVLGLLWLVGLTILAWRSGEGPLGELRRLSPHGRESPIGSWVLFLSVLVFLLLFVEWLPVAEVENHDFIKALQVSNVLTTLAIFTLMAFALNLHTGVTGMVNFGIIFFVGVGAITVGLLTAPKDLHGYDWPVFWAVVAAVLISAGFGWLLAYPTARLRMDYFAIVTISLGEIARVLLMGEPLLRAGSWGSAIGISRYKLPLKDWWFCGSGEHLSEAGGLLSSDECRGVVGIGSPAEKLGRSDIPVLDDRGGVIDGELLYEATWFSMDLGEPAPYMMVLAIIGVVSLILIWWLLETLLKSPWGRILRSIREDEEVAQHHGHDVLTHKAASLALGAGIAAFAGALWAWKLTGFQPSFMAPAKSTFLVWAAFIVGGAANNKGMVVGAFIIVLMEFVFNVLVAGQGSSDLPLHETAAKIDQLFEWLVTGSDLWFWPHTTPIETFLLLAALGLLINKSAMVELGFSGVAVFMATYLLLGERSIDESFVGGSILANMAYVKVFLVGCLILLSLKYNARGILPEVPVRPPRPTEGDAE</sequence>
<dbReference type="InterPro" id="IPR043428">
    <property type="entry name" value="LivM-like"/>
</dbReference>
<keyword evidence="5 6" id="KW-0472">Membrane</keyword>
<dbReference type="GO" id="GO:0005886">
    <property type="term" value="C:plasma membrane"/>
    <property type="evidence" value="ECO:0007669"/>
    <property type="project" value="UniProtKB-SubCell"/>
</dbReference>
<evidence type="ECO:0000256" key="3">
    <source>
        <dbReference type="ARBA" id="ARBA00022692"/>
    </source>
</evidence>
<feature type="transmembrane region" description="Helical" evidence="6">
    <location>
        <begin position="1091"/>
        <end position="1110"/>
    </location>
</feature>
<dbReference type="Pfam" id="PF02653">
    <property type="entry name" value="BPD_transp_2"/>
    <property type="match status" value="2"/>
</dbReference>
<feature type="transmembrane region" description="Helical" evidence="6">
    <location>
        <begin position="1249"/>
        <end position="1271"/>
    </location>
</feature>
<dbReference type="CDD" id="cd06582">
    <property type="entry name" value="TM_PBP1_LivH_like"/>
    <property type="match status" value="1"/>
</dbReference>
<feature type="transmembrane region" description="Helical" evidence="6">
    <location>
        <begin position="88"/>
        <end position="108"/>
    </location>
</feature>
<proteinExistence type="predicted"/>
<comment type="subcellular location">
    <subcellularLocation>
        <location evidence="1">Cell membrane</location>
        <topology evidence="1">Multi-pass membrane protein</topology>
    </subcellularLocation>
</comment>
<dbReference type="GO" id="GO:0015658">
    <property type="term" value="F:branched-chain amino acid transmembrane transporter activity"/>
    <property type="evidence" value="ECO:0007669"/>
    <property type="project" value="InterPro"/>
</dbReference>
<dbReference type="CDD" id="cd06581">
    <property type="entry name" value="TM_PBP1_LivM_like"/>
    <property type="match status" value="1"/>
</dbReference>
<evidence type="ECO:0000256" key="5">
    <source>
        <dbReference type="ARBA" id="ARBA00023136"/>
    </source>
</evidence>
<dbReference type="EMBL" id="PSPG01000001">
    <property type="protein sequence ID" value="PXF22444.1"/>
    <property type="molecule type" value="Genomic_DNA"/>
</dbReference>
<reference evidence="7 8" key="1">
    <citation type="journal article" date="2015" name="Nat. Commun.">
        <title>Genomic and transcriptomic evidence for scavenging of diverse organic compounds by widespread deep-sea archaea.</title>
        <authorList>
            <person name="Li M."/>
            <person name="Baker B.J."/>
            <person name="Anantharaman K."/>
            <person name="Jain S."/>
            <person name="Breier J.A."/>
            <person name="Dick G.J."/>
        </authorList>
    </citation>
    <scope>NUCLEOTIDE SEQUENCE [LARGE SCALE GENOMIC DNA]</scope>
    <source>
        <strain evidence="7">Cayman_51_deep</strain>
    </source>
</reference>
<organism evidence="7 8">
    <name type="scientific">Candidatus Thalassarchaeum betae</name>
    <dbReference type="NCBI Taxonomy" id="2599289"/>
    <lineage>
        <taxon>Archaea</taxon>
        <taxon>Methanobacteriati</taxon>
        <taxon>Thermoplasmatota</taxon>
        <taxon>Candidatus Poseidoniia</taxon>
        <taxon>Candidatus Poseidoniales</taxon>
        <taxon>Candidatus Thalassarchaeaceae</taxon>
        <taxon>Candidatus Thalassarchaeum</taxon>
    </lineage>
</organism>
<feature type="transmembrane region" description="Helical" evidence="6">
    <location>
        <begin position="473"/>
        <end position="494"/>
    </location>
</feature>
<feature type="transmembrane region" description="Helical" evidence="6">
    <location>
        <begin position="1036"/>
        <end position="1057"/>
    </location>
</feature>
<keyword evidence="2" id="KW-1003">Cell membrane</keyword>
<keyword evidence="3 6" id="KW-0812">Transmembrane</keyword>
<feature type="transmembrane region" description="Helical" evidence="6">
    <location>
        <begin position="159"/>
        <end position="180"/>
    </location>
</feature>
<feature type="transmembrane region" description="Helical" evidence="6">
    <location>
        <begin position="802"/>
        <end position="823"/>
    </location>
</feature>
<dbReference type="PANTHER" id="PTHR30482:SF10">
    <property type="entry name" value="HIGH-AFFINITY BRANCHED-CHAIN AMINO ACID TRANSPORT PROTEIN BRAE"/>
    <property type="match status" value="1"/>
</dbReference>
<feature type="transmembrane region" description="Helical" evidence="6">
    <location>
        <begin position="228"/>
        <end position="248"/>
    </location>
</feature>
<feature type="transmembrane region" description="Helical" evidence="6">
    <location>
        <begin position="896"/>
        <end position="916"/>
    </location>
</feature>
<dbReference type="Proteomes" id="UP000248161">
    <property type="component" value="Unassembled WGS sequence"/>
</dbReference>
<feature type="transmembrane region" description="Helical" evidence="6">
    <location>
        <begin position="1220"/>
        <end position="1237"/>
    </location>
</feature>
<comment type="caution">
    <text evidence="7">The sequence shown here is derived from an EMBL/GenBank/DDBJ whole genome shotgun (WGS) entry which is preliminary data.</text>
</comment>
<feature type="transmembrane region" description="Helical" evidence="6">
    <location>
        <begin position="128"/>
        <end position="147"/>
    </location>
</feature>
<dbReference type="InterPro" id="IPR001851">
    <property type="entry name" value="ABC_transp_permease"/>
</dbReference>
<dbReference type="PANTHER" id="PTHR30482">
    <property type="entry name" value="HIGH-AFFINITY BRANCHED-CHAIN AMINO ACID TRANSPORT SYSTEM PERMEASE"/>
    <property type="match status" value="1"/>
</dbReference>
<evidence type="ECO:0000256" key="2">
    <source>
        <dbReference type="ARBA" id="ARBA00022475"/>
    </source>
</evidence>
<feature type="transmembrane region" description="Helical" evidence="6">
    <location>
        <begin position="1192"/>
        <end position="1213"/>
    </location>
</feature>
<feature type="transmembrane region" description="Helical" evidence="6">
    <location>
        <begin position="414"/>
        <end position="431"/>
    </location>
</feature>
<evidence type="ECO:0000313" key="8">
    <source>
        <dbReference type="Proteomes" id="UP000248161"/>
    </source>
</evidence>
<evidence type="ECO:0000256" key="6">
    <source>
        <dbReference type="SAM" id="Phobius"/>
    </source>
</evidence>
<evidence type="ECO:0000256" key="4">
    <source>
        <dbReference type="ARBA" id="ARBA00022989"/>
    </source>
</evidence>
<evidence type="ECO:0000256" key="1">
    <source>
        <dbReference type="ARBA" id="ARBA00004651"/>
    </source>
</evidence>
<feature type="transmembrane region" description="Helical" evidence="6">
    <location>
        <begin position="1122"/>
        <end position="1139"/>
    </location>
</feature>
<feature type="transmembrane region" description="Helical" evidence="6">
    <location>
        <begin position="339"/>
        <end position="356"/>
    </location>
</feature>
<feature type="transmembrane region" description="Helical" evidence="6">
    <location>
        <begin position="923"/>
        <end position="941"/>
    </location>
</feature>
<feature type="transmembrane region" description="Helical" evidence="6">
    <location>
        <begin position="438"/>
        <end position="458"/>
    </location>
</feature>
<feature type="transmembrane region" description="Helical" evidence="6">
    <location>
        <begin position="763"/>
        <end position="781"/>
    </location>
</feature>
<protein>
    <recommendedName>
        <fullName evidence="9">Branched-chain amino acid ABC transporter permease</fullName>
    </recommendedName>
</protein>